<dbReference type="InterPro" id="IPR002678">
    <property type="entry name" value="DUF34/NIF3"/>
</dbReference>
<feature type="binding site" evidence="3">
    <location>
        <position position="372"/>
    </location>
    <ligand>
        <name>a divalent metal cation</name>
        <dbReference type="ChEBI" id="CHEBI:60240"/>
        <label>1</label>
    </ligand>
</feature>
<keyword evidence="3" id="KW-0479">Metal-binding</keyword>
<feature type="binding site" evidence="3">
    <location>
        <position position="181"/>
    </location>
    <ligand>
        <name>a divalent metal cation</name>
        <dbReference type="ChEBI" id="CHEBI:60240"/>
        <label>1</label>
    </ligand>
</feature>
<organism evidence="4 5">
    <name type="scientific">Armadillidium nasatum</name>
    <dbReference type="NCBI Taxonomy" id="96803"/>
    <lineage>
        <taxon>Eukaryota</taxon>
        <taxon>Metazoa</taxon>
        <taxon>Ecdysozoa</taxon>
        <taxon>Arthropoda</taxon>
        <taxon>Crustacea</taxon>
        <taxon>Multicrustacea</taxon>
        <taxon>Malacostraca</taxon>
        <taxon>Eumalacostraca</taxon>
        <taxon>Peracarida</taxon>
        <taxon>Isopoda</taxon>
        <taxon>Oniscidea</taxon>
        <taxon>Crinocheta</taxon>
        <taxon>Armadillidiidae</taxon>
        <taxon>Armadillidium</taxon>
    </lineage>
</organism>
<proteinExistence type="inferred from homology"/>
<evidence type="ECO:0000256" key="1">
    <source>
        <dbReference type="ARBA" id="ARBA00006964"/>
    </source>
</evidence>
<feature type="binding site" evidence="3">
    <location>
        <position position="376"/>
    </location>
    <ligand>
        <name>a divalent metal cation</name>
        <dbReference type="ChEBI" id="CHEBI:60240"/>
        <label>1</label>
    </ligand>
</feature>
<dbReference type="PANTHER" id="PTHR13799:SF13">
    <property type="entry name" value="NIF3-LIKE PROTEIN 1"/>
    <property type="match status" value="1"/>
</dbReference>
<dbReference type="SUPFAM" id="SSF102705">
    <property type="entry name" value="NIF3 (NGG1p interacting factor 3)-like"/>
    <property type="match status" value="1"/>
</dbReference>
<evidence type="ECO:0000256" key="2">
    <source>
        <dbReference type="ARBA" id="ARBA00019069"/>
    </source>
</evidence>
<evidence type="ECO:0000256" key="3">
    <source>
        <dbReference type="PIRSR" id="PIRSR602678-1"/>
    </source>
</evidence>
<gene>
    <name evidence="4" type="primary">Nif3l1</name>
    <name evidence="4" type="ORF">Anas_10084</name>
</gene>
<comment type="similarity">
    <text evidence="1">Belongs to the GTP cyclohydrolase I type 2/NIF3 family.</text>
</comment>
<dbReference type="Gene3D" id="3.40.1390.30">
    <property type="entry name" value="NIF3 (NGG1p interacting factor 3)-like"/>
    <property type="match status" value="1"/>
</dbReference>
<dbReference type="Pfam" id="PF01784">
    <property type="entry name" value="DUF34_NIF3"/>
    <property type="match status" value="1"/>
</dbReference>
<accession>A0A5N5TLE2</accession>
<evidence type="ECO:0000313" key="5">
    <source>
        <dbReference type="Proteomes" id="UP000326759"/>
    </source>
</evidence>
<dbReference type="FunFam" id="3.40.1390.30:FF:000001">
    <property type="entry name" value="GTP cyclohydrolase 1 type 2"/>
    <property type="match status" value="1"/>
</dbReference>
<name>A0A5N5TLE2_9CRUS</name>
<dbReference type="AlphaFoldDB" id="A0A5N5TLE2"/>
<protein>
    <recommendedName>
        <fullName evidence="2">NIF3-like protein 1</fullName>
    </recommendedName>
</protein>
<dbReference type="NCBIfam" id="TIGR00486">
    <property type="entry name" value="YbgI_SA1388"/>
    <property type="match status" value="1"/>
</dbReference>
<dbReference type="EMBL" id="SEYY01000550">
    <property type="protein sequence ID" value="KAB7506993.1"/>
    <property type="molecule type" value="Genomic_DNA"/>
</dbReference>
<dbReference type="GO" id="GO:0046872">
    <property type="term" value="F:metal ion binding"/>
    <property type="evidence" value="ECO:0007669"/>
    <property type="project" value="UniProtKB-KW"/>
</dbReference>
<dbReference type="Proteomes" id="UP000326759">
    <property type="component" value="Unassembled WGS sequence"/>
</dbReference>
<feature type="binding site" evidence="3">
    <location>
        <position position="219"/>
    </location>
    <ligand>
        <name>a divalent metal cation</name>
        <dbReference type="ChEBI" id="CHEBI:60240"/>
        <label>1</label>
    </ligand>
</feature>
<dbReference type="OrthoDB" id="284782at2759"/>
<keyword evidence="5" id="KW-1185">Reference proteome</keyword>
<dbReference type="PANTHER" id="PTHR13799">
    <property type="entry name" value="NGG1 INTERACTING FACTOR 3"/>
    <property type="match status" value="1"/>
</dbReference>
<evidence type="ECO:0000313" key="4">
    <source>
        <dbReference type="EMBL" id="KAB7506993.1"/>
    </source>
</evidence>
<comment type="caution">
    <text evidence="4">The sequence shown here is derived from an EMBL/GenBank/DDBJ whole genome shotgun (WGS) entry which is preliminary data.</text>
</comment>
<reference evidence="4 5" key="1">
    <citation type="journal article" date="2019" name="PLoS Biol.">
        <title>Sex chromosomes control vertical transmission of feminizing Wolbachia symbionts in an isopod.</title>
        <authorList>
            <person name="Becking T."/>
            <person name="Chebbi M.A."/>
            <person name="Giraud I."/>
            <person name="Moumen B."/>
            <person name="Laverre T."/>
            <person name="Caubet Y."/>
            <person name="Peccoud J."/>
            <person name="Gilbert C."/>
            <person name="Cordaux R."/>
        </authorList>
    </citation>
    <scope>NUCLEOTIDE SEQUENCE [LARGE SCALE GENOMIC DNA]</scope>
    <source>
        <strain evidence="4">ANa2</strain>
        <tissue evidence="4">Whole body excluding digestive tract and cuticle</tissue>
    </source>
</reference>
<dbReference type="InterPro" id="IPR036069">
    <property type="entry name" value="DUF34/NIF3_sf"/>
</dbReference>
<dbReference type="GO" id="GO:0005739">
    <property type="term" value="C:mitochondrion"/>
    <property type="evidence" value="ECO:0007669"/>
    <property type="project" value="TreeGrafter"/>
</dbReference>
<sequence>MESIILKPLIVPIFEQEINYKTKEDLSHLEFTEHFLFYRSCKYKAVKLFVIERKQIVFTKKKYSEDRNIIFLFWIEDYIEDWIEDYNFMIRTTTKEIFSCIFNQRNFCVSTSKLAMQFSEVVNILNDFAPLSLAESWDNVGVLVEPPDIGPISKLMLTNDLTLAVMEEAESKGVDMILSYHPPIFKAMKSITTSHWKERIVGRCLAKRIAVYSPHTCYDAVKGGVNDWLVSAFASRDEGGETETVLCSEKHVTGFLSTIVGLPFKTQFAISKLEKVPILDHGAGRHVKLHQPLKLKEALEAVKNLIGLPFVRLALRHNGTLDDIIYTVAVCAGSGISVVRSVKADLIVTGEMGHHEALEMTQRGSSVILTDHSNSERGYLSAVLKDKLHDLFDARVEVILSEKDRDPLVIV</sequence>